<evidence type="ECO:0000259" key="12">
    <source>
        <dbReference type="PROSITE" id="PS51846"/>
    </source>
</evidence>
<evidence type="ECO:0000256" key="9">
    <source>
        <dbReference type="PROSITE-ProRule" id="PRU01193"/>
    </source>
</evidence>
<dbReference type="SUPFAM" id="SSF54631">
    <property type="entry name" value="CBS-domain pair"/>
    <property type="match status" value="1"/>
</dbReference>
<dbReference type="Proteomes" id="UP001596989">
    <property type="component" value="Unassembled WGS sequence"/>
</dbReference>
<dbReference type="PANTHER" id="PTHR22777:SF17">
    <property type="entry name" value="UPF0053 PROTEIN SLL0260"/>
    <property type="match status" value="1"/>
</dbReference>
<evidence type="ECO:0000313" key="13">
    <source>
        <dbReference type="EMBL" id="MFD0959221.1"/>
    </source>
</evidence>
<feature type="domain" description="CBS" evidence="11">
    <location>
        <begin position="272"/>
        <end position="329"/>
    </location>
</feature>
<dbReference type="InterPro" id="IPR044751">
    <property type="entry name" value="Ion_transp-like_CBS"/>
</dbReference>
<feature type="domain" description="CNNM transmembrane" evidence="12">
    <location>
        <begin position="1"/>
        <end position="189"/>
    </location>
</feature>
<keyword evidence="5 9" id="KW-1133">Transmembrane helix</keyword>
<evidence type="ECO:0000256" key="6">
    <source>
        <dbReference type="ARBA" id="ARBA00023122"/>
    </source>
</evidence>
<evidence type="ECO:0000256" key="8">
    <source>
        <dbReference type="PROSITE-ProRule" id="PRU00703"/>
    </source>
</evidence>
<dbReference type="Pfam" id="PF00571">
    <property type="entry name" value="CBS"/>
    <property type="match status" value="2"/>
</dbReference>
<dbReference type="RefSeq" id="WP_377563383.1">
    <property type="nucleotide sequence ID" value="NZ_JBHTJZ010000008.1"/>
</dbReference>
<evidence type="ECO:0000256" key="2">
    <source>
        <dbReference type="ARBA" id="ARBA00006337"/>
    </source>
</evidence>
<evidence type="ECO:0000256" key="4">
    <source>
        <dbReference type="ARBA" id="ARBA00022737"/>
    </source>
</evidence>
<dbReference type="CDD" id="cd04590">
    <property type="entry name" value="CBS_pair_CorC_HlyC_assoc"/>
    <property type="match status" value="1"/>
</dbReference>
<keyword evidence="14" id="KW-1185">Reference proteome</keyword>
<evidence type="ECO:0000256" key="3">
    <source>
        <dbReference type="ARBA" id="ARBA00022692"/>
    </source>
</evidence>
<gene>
    <name evidence="13" type="ORF">ACFQ2I_07450</name>
</gene>
<dbReference type="InterPro" id="IPR000644">
    <property type="entry name" value="CBS_dom"/>
</dbReference>
<evidence type="ECO:0000256" key="10">
    <source>
        <dbReference type="SAM" id="Phobius"/>
    </source>
</evidence>
<dbReference type="InterPro" id="IPR005170">
    <property type="entry name" value="Transptr-assoc_dom"/>
</dbReference>
<comment type="similarity">
    <text evidence="2">Belongs to the UPF0053 family.</text>
</comment>
<dbReference type="PANTHER" id="PTHR22777">
    <property type="entry name" value="HEMOLYSIN-RELATED"/>
    <property type="match status" value="1"/>
</dbReference>
<keyword evidence="4" id="KW-0677">Repeat</keyword>
<comment type="caution">
    <text evidence="13">The sequence shown here is derived from an EMBL/GenBank/DDBJ whole genome shotgun (WGS) entry which is preliminary data.</text>
</comment>
<evidence type="ECO:0000259" key="11">
    <source>
        <dbReference type="PROSITE" id="PS51371"/>
    </source>
</evidence>
<dbReference type="Gene3D" id="3.10.580.10">
    <property type="entry name" value="CBS-domain"/>
    <property type="match status" value="1"/>
</dbReference>
<protein>
    <submittedName>
        <fullName evidence="13">Hemolysin family protein</fullName>
    </submittedName>
</protein>
<dbReference type="Pfam" id="PF03471">
    <property type="entry name" value="CorC_HlyC"/>
    <property type="match status" value="1"/>
</dbReference>
<evidence type="ECO:0000313" key="14">
    <source>
        <dbReference type="Proteomes" id="UP001596989"/>
    </source>
</evidence>
<dbReference type="InterPro" id="IPR016169">
    <property type="entry name" value="FAD-bd_PCMH_sub2"/>
</dbReference>
<dbReference type="SMART" id="SM01091">
    <property type="entry name" value="CorC_HlyC"/>
    <property type="match status" value="1"/>
</dbReference>
<dbReference type="InterPro" id="IPR036318">
    <property type="entry name" value="FAD-bd_PCMH-like_sf"/>
</dbReference>
<dbReference type="InterPro" id="IPR046342">
    <property type="entry name" value="CBS_dom_sf"/>
</dbReference>
<evidence type="ECO:0000256" key="7">
    <source>
        <dbReference type="ARBA" id="ARBA00023136"/>
    </source>
</evidence>
<keyword evidence="6 8" id="KW-0129">CBS domain</keyword>
<keyword evidence="3 9" id="KW-0812">Transmembrane</keyword>
<sequence>MEGIPLPLLLTLGALILLSAFFSSAETAFSSVNKIRLRNYVDEKKPGSKKALDIVENFDNALSTILVGNNIVNIAAASISAKVSVDLFGPSAGLIFSTFGMTILILIFGEILPKSFAKEHAESYSLKISGIMFVLITILTPVNFIFSKLRSLVSRVFSKGEKNNLSVTEEEIKVMVEISEEEGVIDKEEKELVHRSLEFNDILVGEALTPRPDMVAVEVSQPMEDIKQAFLDERFSRIPVYENDIDNIIGILSERDFFAALLQDGEANIRELIRKPKFVVKSMKISALMLELQKSNVHMSIVIDEFGGTSGLITLEDILEQLVGEIWDEHDVVIDMVTQLDDHTYEMSPQLTLDEFAKIVAIPPIDSSFHNLGGWVFGNIDRIPHKGDSFQYEHLLLTVIEVDKKRIKRIRVDVNEREERED</sequence>
<comment type="subcellular location">
    <subcellularLocation>
        <location evidence="1">Membrane</location>
        <topology evidence="1">Multi-pass membrane protein</topology>
    </subcellularLocation>
</comment>
<evidence type="ECO:0000256" key="1">
    <source>
        <dbReference type="ARBA" id="ARBA00004141"/>
    </source>
</evidence>
<dbReference type="Pfam" id="PF01595">
    <property type="entry name" value="CNNM"/>
    <property type="match status" value="1"/>
</dbReference>
<dbReference type="InterPro" id="IPR002550">
    <property type="entry name" value="CNNM"/>
</dbReference>
<dbReference type="SMART" id="SM00116">
    <property type="entry name" value="CBS"/>
    <property type="match status" value="2"/>
</dbReference>
<feature type="domain" description="CBS" evidence="11">
    <location>
        <begin position="208"/>
        <end position="268"/>
    </location>
</feature>
<dbReference type="EMBL" id="JBHTJZ010000008">
    <property type="protein sequence ID" value="MFD0959221.1"/>
    <property type="molecule type" value="Genomic_DNA"/>
</dbReference>
<feature type="transmembrane region" description="Helical" evidence="10">
    <location>
        <begin position="92"/>
        <end position="112"/>
    </location>
</feature>
<feature type="transmembrane region" description="Helical" evidence="10">
    <location>
        <begin position="124"/>
        <end position="146"/>
    </location>
</feature>
<name>A0ABW3HNZ4_9BACL</name>
<dbReference type="PROSITE" id="PS51371">
    <property type="entry name" value="CBS"/>
    <property type="match status" value="2"/>
</dbReference>
<organism evidence="13 14">
    <name type="scientific">Paenibacillus chungangensis</name>
    <dbReference type="NCBI Taxonomy" id="696535"/>
    <lineage>
        <taxon>Bacteria</taxon>
        <taxon>Bacillati</taxon>
        <taxon>Bacillota</taxon>
        <taxon>Bacilli</taxon>
        <taxon>Bacillales</taxon>
        <taxon>Paenibacillaceae</taxon>
        <taxon>Paenibacillus</taxon>
    </lineage>
</organism>
<dbReference type="SUPFAM" id="SSF56176">
    <property type="entry name" value="FAD-binding/transporter-associated domain-like"/>
    <property type="match status" value="1"/>
</dbReference>
<accession>A0ABW3HNZ4</accession>
<dbReference type="PROSITE" id="PS51846">
    <property type="entry name" value="CNNM"/>
    <property type="match status" value="1"/>
</dbReference>
<evidence type="ECO:0000256" key="5">
    <source>
        <dbReference type="ARBA" id="ARBA00022989"/>
    </source>
</evidence>
<proteinExistence type="inferred from homology"/>
<keyword evidence="7 9" id="KW-0472">Membrane</keyword>
<dbReference type="Gene3D" id="3.30.465.10">
    <property type="match status" value="1"/>
</dbReference>
<reference evidence="14" key="1">
    <citation type="journal article" date="2019" name="Int. J. Syst. Evol. Microbiol.">
        <title>The Global Catalogue of Microorganisms (GCM) 10K type strain sequencing project: providing services to taxonomists for standard genome sequencing and annotation.</title>
        <authorList>
            <consortium name="The Broad Institute Genomics Platform"/>
            <consortium name="The Broad Institute Genome Sequencing Center for Infectious Disease"/>
            <person name="Wu L."/>
            <person name="Ma J."/>
        </authorList>
    </citation>
    <scope>NUCLEOTIDE SEQUENCE [LARGE SCALE GENOMIC DNA]</scope>
    <source>
        <strain evidence="14">CCUG 59129</strain>
    </source>
</reference>